<dbReference type="OrthoDB" id="8947395at2759"/>
<reference evidence="1" key="3">
    <citation type="submission" date="2025-09" db="UniProtKB">
        <authorList>
            <consortium name="Ensembl"/>
        </authorList>
    </citation>
    <scope>IDENTIFICATION</scope>
</reference>
<proteinExistence type="predicted"/>
<dbReference type="Proteomes" id="UP000694397">
    <property type="component" value="Chromosome 4"/>
</dbReference>
<organism evidence="1 2">
    <name type="scientific">Scleropages formosus</name>
    <name type="common">Asian bonytongue</name>
    <name type="synonym">Osteoglossum formosum</name>
    <dbReference type="NCBI Taxonomy" id="113540"/>
    <lineage>
        <taxon>Eukaryota</taxon>
        <taxon>Metazoa</taxon>
        <taxon>Chordata</taxon>
        <taxon>Craniata</taxon>
        <taxon>Vertebrata</taxon>
        <taxon>Euteleostomi</taxon>
        <taxon>Actinopterygii</taxon>
        <taxon>Neopterygii</taxon>
        <taxon>Teleostei</taxon>
        <taxon>Osteoglossocephala</taxon>
        <taxon>Osteoglossomorpha</taxon>
        <taxon>Osteoglossiformes</taxon>
        <taxon>Osteoglossidae</taxon>
        <taxon>Scleropages</taxon>
    </lineage>
</organism>
<evidence type="ECO:0000313" key="1">
    <source>
        <dbReference type="Ensembl" id="ENSSFOP00015033759.1"/>
    </source>
</evidence>
<reference evidence="1" key="2">
    <citation type="submission" date="2025-08" db="UniProtKB">
        <authorList>
            <consortium name="Ensembl"/>
        </authorList>
    </citation>
    <scope>IDENTIFICATION</scope>
</reference>
<evidence type="ECO:0000313" key="2">
    <source>
        <dbReference type="Proteomes" id="UP000694397"/>
    </source>
</evidence>
<sequence>MSVWSFLRAPGYGGLTLAALPLEVDVTPLAIVDLLVAGLHLDAAGAHVHEQVEEAIEQLDGEVVGLELAVGTLLLGALQAAVAEEQQAAGLRGAEVEGDGACLLGVPPGEGDVGLGGLEGDRVKGCDVLAAEHQVPVQADLGVSLDGQAGQLQLEVIVLVDHLRREAACCASVFPHCESHTNITQALGPENFFLFL</sequence>
<dbReference type="GeneTree" id="ENSGT01030000234819"/>
<keyword evidence="2" id="KW-1185">Reference proteome</keyword>
<dbReference type="Ensembl" id="ENSSFOT00015034137.2">
    <property type="protein sequence ID" value="ENSSFOP00015033759.1"/>
    <property type="gene ID" value="ENSSFOG00015021551.2"/>
</dbReference>
<name>A0A8C9SG15_SCLFO</name>
<protein>
    <submittedName>
        <fullName evidence="1">Uncharacterized protein</fullName>
    </submittedName>
</protein>
<accession>A0A8C9SG15</accession>
<dbReference type="AlphaFoldDB" id="A0A8C9SG15"/>
<reference evidence="1 2" key="1">
    <citation type="submission" date="2019-04" db="EMBL/GenBank/DDBJ databases">
        <authorList>
            <consortium name="Wellcome Sanger Institute Data Sharing"/>
        </authorList>
    </citation>
    <scope>NUCLEOTIDE SEQUENCE [LARGE SCALE GENOMIC DNA]</scope>
</reference>